<evidence type="ECO:0000313" key="1">
    <source>
        <dbReference type="EMBL" id="PUU81749.1"/>
    </source>
</evidence>
<proteinExistence type="predicted"/>
<protein>
    <submittedName>
        <fullName evidence="1">Uncharacterized protein</fullName>
    </submittedName>
</protein>
<comment type="caution">
    <text evidence="1">The sequence shown here is derived from an EMBL/GenBank/DDBJ whole genome shotgun (WGS) entry which is preliminary data.</text>
</comment>
<keyword evidence="2" id="KW-1185">Reference proteome</keyword>
<sequence length="224" mass="24797">MPIIRTTAKLIFGTAATTAGGLYLLTLDTHLVPYTATTDPSLGKALKLYNPRNNPPTLASHAVQQVPLSRLSTTDSETLIRKFCSGVWAGSGYACQRKILEKKYRHLEGREGMLWDKGELENAEYGVGSAITDHFEVVERGNDKVIIRYGDSPLVRGNRRSDGLFILEVTKDEMFANFHIKSILFDSTAQGDKGQKVPGWMYFAHTVYVRILMRSGIGAVEGSK</sequence>
<dbReference type="Proteomes" id="UP000244722">
    <property type="component" value="Unassembled WGS sequence"/>
</dbReference>
<organism evidence="1 2">
    <name type="scientific">Tuber borchii</name>
    <name type="common">White truffle</name>
    <dbReference type="NCBI Taxonomy" id="42251"/>
    <lineage>
        <taxon>Eukaryota</taxon>
        <taxon>Fungi</taxon>
        <taxon>Dikarya</taxon>
        <taxon>Ascomycota</taxon>
        <taxon>Pezizomycotina</taxon>
        <taxon>Pezizomycetes</taxon>
        <taxon>Pezizales</taxon>
        <taxon>Tuberaceae</taxon>
        <taxon>Tuber</taxon>
    </lineage>
</organism>
<gene>
    <name evidence="1" type="ORF">B9Z19DRAFT_1076560</name>
</gene>
<dbReference type="EMBL" id="NESQ01000041">
    <property type="protein sequence ID" value="PUU81749.1"/>
    <property type="molecule type" value="Genomic_DNA"/>
</dbReference>
<dbReference type="AlphaFoldDB" id="A0A2T7A1Y0"/>
<evidence type="ECO:0000313" key="2">
    <source>
        <dbReference type="Proteomes" id="UP000244722"/>
    </source>
</evidence>
<reference evidence="1 2" key="1">
    <citation type="submission" date="2017-04" db="EMBL/GenBank/DDBJ databases">
        <title>Draft genome sequence of Tuber borchii Vittad., a whitish edible truffle.</title>
        <authorList>
            <consortium name="DOE Joint Genome Institute"/>
            <person name="Murat C."/>
            <person name="Kuo A."/>
            <person name="Barry K.W."/>
            <person name="Clum A."/>
            <person name="Dockter R.B."/>
            <person name="Fauchery L."/>
            <person name="Iotti M."/>
            <person name="Kohler A."/>
            <person name="Labutti K."/>
            <person name="Lindquist E.A."/>
            <person name="Lipzen A."/>
            <person name="Ohm R.A."/>
            <person name="Wang M."/>
            <person name="Grigoriev I.V."/>
            <person name="Zambonelli A."/>
            <person name="Martin F.M."/>
        </authorList>
    </citation>
    <scope>NUCLEOTIDE SEQUENCE [LARGE SCALE GENOMIC DNA]</scope>
    <source>
        <strain evidence="1 2">Tbo3840</strain>
    </source>
</reference>
<dbReference type="OrthoDB" id="4436466at2759"/>
<accession>A0A2T7A1Y0</accession>
<dbReference type="STRING" id="42251.A0A2T7A1Y0"/>
<name>A0A2T7A1Y0_TUBBO</name>